<organism evidence="3 4">
    <name type="scientific">Amnibacterium endophyticum</name>
    <dbReference type="NCBI Taxonomy" id="2109337"/>
    <lineage>
        <taxon>Bacteria</taxon>
        <taxon>Bacillati</taxon>
        <taxon>Actinomycetota</taxon>
        <taxon>Actinomycetes</taxon>
        <taxon>Micrococcales</taxon>
        <taxon>Microbacteriaceae</taxon>
        <taxon>Amnibacterium</taxon>
    </lineage>
</organism>
<dbReference type="PANTHER" id="PTHR22916:SF3">
    <property type="entry name" value="UDP-GLCNAC:BETAGAL BETA-1,3-N-ACETYLGLUCOSAMINYLTRANSFERASE-LIKE PROTEIN 1"/>
    <property type="match status" value="1"/>
</dbReference>
<keyword evidence="4" id="KW-1185">Reference proteome</keyword>
<evidence type="ECO:0000313" key="4">
    <source>
        <dbReference type="Proteomes" id="UP001597347"/>
    </source>
</evidence>
<dbReference type="Pfam" id="PF00535">
    <property type="entry name" value="Glycos_transf_2"/>
    <property type="match status" value="1"/>
</dbReference>
<feature type="domain" description="TarS/TarP linker" evidence="2">
    <location>
        <begin position="230"/>
        <end position="329"/>
    </location>
</feature>
<dbReference type="Pfam" id="PF22181">
    <property type="entry name" value="TarS_linker"/>
    <property type="match status" value="1"/>
</dbReference>
<dbReference type="PANTHER" id="PTHR22916">
    <property type="entry name" value="GLYCOSYLTRANSFERASE"/>
    <property type="match status" value="1"/>
</dbReference>
<dbReference type="InterPro" id="IPR029044">
    <property type="entry name" value="Nucleotide-diphossugar_trans"/>
</dbReference>
<dbReference type="Gene3D" id="3.90.550.10">
    <property type="entry name" value="Spore Coat Polysaccharide Biosynthesis Protein SpsA, Chain A"/>
    <property type="match status" value="1"/>
</dbReference>
<dbReference type="CDD" id="cd00761">
    <property type="entry name" value="Glyco_tranf_GTA_type"/>
    <property type="match status" value="1"/>
</dbReference>
<name>A0ABW4LC84_9MICO</name>
<dbReference type="EMBL" id="JBHUEA010000005">
    <property type="protein sequence ID" value="MFD1720860.1"/>
    <property type="molecule type" value="Genomic_DNA"/>
</dbReference>
<accession>A0ABW4LC84</accession>
<dbReference type="InterPro" id="IPR001173">
    <property type="entry name" value="Glyco_trans_2-like"/>
</dbReference>
<feature type="domain" description="Glycosyltransferase 2-like" evidence="1">
    <location>
        <begin position="12"/>
        <end position="125"/>
    </location>
</feature>
<dbReference type="InterPro" id="IPR054028">
    <property type="entry name" value="TarS/TarP_linker"/>
</dbReference>
<evidence type="ECO:0000259" key="1">
    <source>
        <dbReference type="Pfam" id="PF00535"/>
    </source>
</evidence>
<dbReference type="RefSeq" id="WP_377932576.1">
    <property type="nucleotide sequence ID" value="NZ_JBHUEA010000005.1"/>
</dbReference>
<protein>
    <submittedName>
        <fullName evidence="3">Glycosyltransferase family 2 protein</fullName>
    </submittedName>
</protein>
<dbReference type="SUPFAM" id="SSF53448">
    <property type="entry name" value="Nucleotide-diphospho-sugar transferases"/>
    <property type="match status" value="1"/>
</dbReference>
<evidence type="ECO:0000313" key="3">
    <source>
        <dbReference type="EMBL" id="MFD1720860.1"/>
    </source>
</evidence>
<reference evidence="4" key="1">
    <citation type="journal article" date="2019" name="Int. J. Syst. Evol. Microbiol.">
        <title>The Global Catalogue of Microorganisms (GCM) 10K type strain sequencing project: providing services to taxonomists for standard genome sequencing and annotation.</title>
        <authorList>
            <consortium name="The Broad Institute Genomics Platform"/>
            <consortium name="The Broad Institute Genome Sequencing Center for Infectious Disease"/>
            <person name="Wu L."/>
            <person name="Ma J."/>
        </authorList>
    </citation>
    <scope>NUCLEOTIDE SEQUENCE [LARGE SCALE GENOMIC DNA]</scope>
    <source>
        <strain evidence="4">CGMCC 1.12471</strain>
    </source>
</reference>
<gene>
    <name evidence="3" type="ORF">ACFSBI_04800</name>
</gene>
<comment type="caution">
    <text evidence="3">The sequence shown here is derived from an EMBL/GenBank/DDBJ whole genome shotgun (WGS) entry which is preliminary data.</text>
</comment>
<proteinExistence type="predicted"/>
<dbReference type="Proteomes" id="UP001597347">
    <property type="component" value="Unassembled WGS sequence"/>
</dbReference>
<evidence type="ECO:0000259" key="2">
    <source>
        <dbReference type="Pfam" id="PF22181"/>
    </source>
</evidence>
<sequence>MAQPHESAPRISVVIAAYRPGEGFDRVMRSLDAQTLPQDQFETIVVDDGSPDDTFERISRLASSRPNMRVERIENSGWPSRPRNVATGIARGEYVLYMDHDDSLYPDALRRMAEYAAETRADVLSPKESKTSDAWWCMPALVDGNVANAVTDGGIDRLLPMVPHKLYRRAFLDEHGIRFPEGRRQLWEDIYLNVEAWRHAERVAVLADTPAYLWWSSRSNNSKTYGPRTEEFWDRLDELFAFIDETLAGPAHEAARKAALLHQYRGRVLTRLSRNLRGSSGAEAEMAMRRARAIQTRYVPEEWDDDLGPQPRARALLLRQERPDLLMDLWTADANTAARVVARSARWEAGVLHLELEAQWLDKAGKRVALRRVDGRVQRDLSPRLLAALPAAVTDFTDTLQEFRVDLGVRDRFGHVTWQVPTVGAATWEQFEDGRVAPRLTAHAVIDPRTAALGAPLAAGVHDLIADVRWASATRGGAVQYDGPAQPAVLGPLPAVAYKTRNGSLSLDLAGRLRNPIADGGPGTGHVQGTIRGGLAIPLPRVASTGESRIQAAVRLVPDTGGAGEEHVLRGDLHATPQGARLEVSSTESLPNGTYELTFATGEYGAWLGRRAVKVQGDSLSILRHSPSAPAPASAVWKGRVKRMRKRGRAVLREVYRRVRR</sequence>